<comment type="caution">
    <text evidence="1">The sequence shown here is derived from an EMBL/GenBank/DDBJ whole genome shotgun (WGS) entry which is preliminary data.</text>
</comment>
<dbReference type="Gene3D" id="3.40.190.10">
    <property type="entry name" value="Periplasmic binding protein-like II"/>
    <property type="match status" value="1"/>
</dbReference>
<dbReference type="Proteomes" id="UP000239539">
    <property type="component" value="Unassembled WGS sequence"/>
</dbReference>
<dbReference type="RefSeq" id="WP_105929823.1">
    <property type="nucleotide sequence ID" value="NZ_BTGH01000005.1"/>
</dbReference>
<reference evidence="2" key="1">
    <citation type="journal article" date="2020" name="Int. J. Syst. Evol. Microbiol.">
        <title>Alteromonas alba sp. nov., a marine bacterium isolated from the seawater of the West Pacific Ocean.</title>
        <authorList>
            <person name="Sun C."/>
            <person name="Wu Y.-H."/>
            <person name="Xamxidin M."/>
            <person name="Cheng H."/>
            <person name="Xu X.-W."/>
        </authorList>
    </citation>
    <scope>NUCLEOTIDE SEQUENCE [LARGE SCALE GENOMIC DNA]</scope>
    <source>
        <strain evidence="2">9a2</strain>
    </source>
</reference>
<dbReference type="SUPFAM" id="SSF53850">
    <property type="entry name" value="Periplasmic binding protein-like II"/>
    <property type="match status" value="1"/>
</dbReference>
<organism evidence="1 2">
    <name type="scientific">Alteromonas gracilis</name>
    <dbReference type="NCBI Taxonomy" id="1479524"/>
    <lineage>
        <taxon>Bacteria</taxon>
        <taxon>Pseudomonadati</taxon>
        <taxon>Pseudomonadota</taxon>
        <taxon>Gammaproteobacteria</taxon>
        <taxon>Alteromonadales</taxon>
        <taxon>Alteromonadaceae</taxon>
        <taxon>Alteromonas/Salinimonas group</taxon>
        <taxon>Alteromonas</taxon>
    </lineage>
</organism>
<evidence type="ECO:0000313" key="2">
    <source>
        <dbReference type="Proteomes" id="UP000239539"/>
    </source>
</evidence>
<accession>A0ABX5CRJ1</accession>
<keyword evidence="2" id="KW-1185">Reference proteome</keyword>
<gene>
    <name evidence="1" type="ORF">C6Y39_02855</name>
</gene>
<evidence type="ECO:0008006" key="3">
    <source>
        <dbReference type="Google" id="ProtNLM"/>
    </source>
</evidence>
<proteinExistence type="predicted"/>
<name>A0ABX5CRJ1_9ALTE</name>
<evidence type="ECO:0000313" key="1">
    <source>
        <dbReference type="EMBL" id="PRO70194.1"/>
    </source>
</evidence>
<protein>
    <recommendedName>
        <fullName evidence="3">PBP domain-containing protein</fullName>
    </recommendedName>
</protein>
<sequence length="156" mass="17901">MKKPALRWLTHLLALKKLKLVLLIIAGLGLGVPKAYASELNVMVNESVMIAKLSRSELRQIFTGQRQYWDDGTKITVFVLQDRDELHKQFCRDILQMFPYQLSRLWDQITYSGQGVTPVRVISYQALIDALENTPGAIGYVERTDIVKLRRVEVNL</sequence>
<dbReference type="EMBL" id="PVNO01000005">
    <property type="protein sequence ID" value="PRO70194.1"/>
    <property type="molecule type" value="Genomic_DNA"/>
</dbReference>